<proteinExistence type="predicted"/>
<dbReference type="Proteomes" id="UP000325440">
    <property type="component" value="Unassembled WGS sequence"/>
</dbReference>
<evidence type="ECO:0000313" key="3">
    <source>
        <dbReference type="Proteomes" id="UP000325440"/>
    </source>
</evidence>
<feature type="compositionally biased region" description="Basic residues" evidence="1">
    <location>
        <begin position="107"/>
        <end position="119"/>
    </location>
</feature>
<keyword evidence="3" id="KW-1185">Reference proteome</keyword>
<organism evidence="2 3">
    <name type="scientific">Cinara cedri</name>
    <dbReference type="NCBI Taxonomy" id="506608"/>
    <lineage>
        <taxon>Eukaryota</taxon>
        <taxon>Metazoa</taxon>
        <taxon>Ecdysozoa</taxon>
        <taxon>Arthropoda</taxon>
        <taxon>Hexapoda</taxon>
        <taxon>Insecta</taxon>
        <taxon>Pterygota</taxon>
        <taxon>Neoptera</taxon>
        <taxon>Paraneoptera</taxon>
        <taxon>Hemiptera</taxon>
        <taxon>Sternorrhyncha</taxon>
        <taxon>Aphidomorpha</taxon>
        <taxon>Aphidoidea</taxon>
        <taxon>Aphididae</taxon>
        <taxon>Lachninae</taxon>
        <taxon>Cinara</taxon>
    </lineage>
</organism>
<sequence length="132" mass="14997">MVYTIYAREYPTPPPHRITTYTRSLADSRTPPPCRRLDTLSQCASLTLAVQSSRPTITVQLSCRCRRRDPQVRLETRDRELPPIYTSASSHPSNIALPRPSHGRPDRGRRHDRQQKGSKKPTTIIHNTGAKS</sequence>
<gene>
    <name evidence="2" type="ORF">CINCED_3A009747</name>
</gene>
<protein>
    <submittedName>
        <fullName evidence="2">Uncharacterized protein</fullName>
    </submittedName>
</protein>
<feature type="compositionally biased region" description="Basic and acidic residues" evidence="1">
    <location>
        <begin position="68"/>
        <end position="81"/>
    </location>
</feature>
<feature type="compositionally biased region" description="Polar residues" evidence="1">
    <location>
        <begin position="120"/>
        <end position="132"/>
    </location>
</feature>
<evidence type="ECO:0000256" key="1">
    <source>
        <dbReference type="SAM" id="MobiDB-lite"/>
    </source>
</evidence>
<dbReference type="EMBL" id="CABPRJ010002379">
    <property type="protein sequence ID" value="VVC44388.1"/>
    <property type="molecule type" value="Genomic_DNA"/>
</dbReference>
<accession>A0A5E4NKW5</accession>
<name>A0A5E4NKW5_9HEMI</name>
<evidence type="ECO:0000313" key="2">
    <source>
        <dbReference type="EMBL" id="VVC44388.1"/>
    </source>
</evidence>
<feature type="region of interest" description="Disordered" evidence="1">
    <location>
        <begin position="68"/>
        <end position="132"/>
    </location>
</feature>
<reference evidence="2 3" key="1">
    <citation type="submission" date="2019-08" db="EMBL/GenBank/DDBJ databases">
        <authorList>
            <person name="Alioto T."/>
            <person name="Alioto T."/>
            <person name="Gomez Garrido J."/>
        </authorList>
    </citation>
    <scope>NUCLEOTIDE SEQUENCE [LARGE SCALE GENOMIC DNA]</scope>
</reference>
<dbReference type="AlphaFoldDB" id="A0A5E4NKW5"/>